<gene>
    <name evidence="2" type="ORF">BAUCODRAFT_147096</name>
</gene>
<dbReference type="OrthoDB" id="449487at2759"/>
<dbReference type="GO" id="GO:0050313">
    <property type="term" value="F:sulfur dioxygenase activity"/>
    <property type="evidence" value="ECO:0007669"/>
    <property type="project" value="TreeGrafter"/>
</dbReference>
<dbReference type="PANTHER" id="PTHR43084">
    <property type="entry name" value="PERSULFIDE DIOXYGENASE ETHE1"/>
    <property type="match status" value="1"/>
</dbReference>
<dbReference type="GO" id="GO:0006749">
    <property type="term" value="P:glutathione metabolic process"/>
    <property type="evidence" value="ECO:0007669"/>
    <property type="project" value="TreeGrafter"/>
</dbReference>
<dbReference type="HOGENOM" id="CLU_030571_6_1_1"/>
<dbReference type="STRING" id="717646.M2MJM0"/>
<dbReference type="GO" id="GO:0070813">
    <property type="term" value="P:hydrogen sulfide metabolic process"/>
    <property type="evidence" value="ECO:0007669"/>
    <property type="project" value="TreeGrafter"/>
</dbReference>
<dbReference type="EMBL" id="KB445554">
    <property type="protein sequence ID" value="EMC96896.1"/>
    <property type="molecule type" value="Genomic_DNA"/>
</dbReference>
<keyword evidence="3" id="KW-1185">Reference proteome</keyword>
<dbReference type="InterPro" id="IPR001279">
    <property type="entry name" value="Metallo-B-lactamas"/>
</dbReference>
<dbReference type="InterPro" id="IPR036866">
    <property type="entry name" value="RibonucZ/Hydroxyglut_hydro"/>
</dbReference>
<dbReference type="PANTHER" id="PTHR43084:SF1">
    <property type="entry name" value="PERSULFIDE DIOXYGENASE ETHE1, MITOCHONDRIAL"/>
    <property type="match status" value="1"/>
</dbReference>
<evidence type="ECO:0000313" key="3">
    <source>
        <dbReference type="Proteomes" id="UP000011761"/>
    </source>
</evidence>
<dbReference type="Gene3D" id="3.60.15.10">
    <property type="entry name" value="Ribonuclease Z/Hydroxyacylglutathione hydrolase-like"/>
    <property type="match status" value="1"/>
</dbReference>
<dbReference type="eggNOG" id="KOG0814">
    <property type="taxonomic scope" value="Eukaryota"/>
</dbReference>
<dbReference type="KEGG" id="bcom:BAUCODRAFT_147096"/>
<evidence type="ECO:0000313" key="2">
    <source>
        <dbReference type="EMBL" id="EMC96896.1"/>
    </source>
</evidence>
<dbReference type="Proteomes" id="UP000011761">
    <property type="component" value="Unassembled WGS sequence"/>
</dbReference>
<accession>M2MJM0</accession>
<evidence type="ECO:0000259" key="1">
    <source>
        <dbReference type="SMART" id="SM00849"/>
    </source>
</evidence>
<reference evidence="2 3" key="1">
    <citation type="journal article" date="2012" name="PLoS Pathog.">
        <title>Diverse lifestyles and strategies of plant pathogenesis encoded in the genomes of eighteen Dothideomycetes fungi.</title>
        <authorList>
            <person name="Ohm R.A."/>
            <person name="Feau N."/>
            <person name="Henrissat B."/>
            <person name="Schoch C.L."/>
            <person name="Horwitz B.A."/>
            <person name="Barry K.W."/>
            <person name="Condon B.J."/>
            <person name="Copeland A.C."/>
            <person name="Dhillon B."/>
            <person name="Glaser F."/>
            <person name="Hesse C.N."/>
            <person name="Kosti I."/>
            <person name="LaButti K."/>
            <person name="Lindquist E.A."/>
            <person name="Lucas S."/>
            <person name="Salamov A.A."/>
            <person name="Bradshaw R.E."/>
            <person name="Ciuffetti L."/>
            <person name="Hamelin R.C."/>
            <person name="Kema G.H.J."/>
            <person name="Lawrence C."/>
            <person name="Scott J.A."/>
            <person name="Spatafora J.W."/>
            <person name="Turgeon B.G."/>
            <person name="de Wit P.J.G.M."/>
            <person name="Zhong S."/>
            <person name="Goodwin S.B."/>
            <person name="Grigoriev I.V."/>
        </authorList>
    </citation>
    <scope>NUCLEOTIDE SEQUENCE [LARGE SCALE GENOMIC DNA]</scope>
    <source>
        <strain evidence="2 3">UAMH 10762</strain>
    </source>
</reference>
<name>M2MJM0_BAUPA</name>
<dbReference type="RefSeq" id="XP_007675540.1">
    <property type="nucleotide sequence ID" value="XM_007677350.1"/>
</dbReference>
<sequence length="302" mass="33505">MEDRKSEATFNREPEIHCLFEHTTRTWQYIVACPSTHRAVIIDPVLDHNPKKDGISTVAADNIVKLVQHYGYIIERILETHSHASAASAVWYLRSQLRDMGHEPRIAIGRSTEGIRRLFQRKYGMYDPGFTGAFDGSFSDADSFRIGELTMHCMQLPGHTPDQIGFMCGRSVFAGGAIPNIDAAGSRPEAVPCTESAKQQYIASAERLLSLPLDFRIYKGHDELELPVGSPSGEQDNVVLTPFATVQQYRERGVRGVMGAADANVVMSGVQRPRDRGRTLSFNIKSARRAAYIAPIAELSVE</sequence>
<feature type="domain" description="Metallo-beta-lactamase" evidence="1">
    <location>
        <begin position="25"/>
        <end position="221"/>
    </location>
</feature>
<protein>
    <recommendedName>
        <fullName evidence="1">Metallo-beta-lactamase domain-containing protein</fullName>
    </recommendedName>
</protein>
<dbReference type="AlphaFoldDB" id="M2MJM0"/>
<proteinExistence type="predicted"/>
<dbReference type="SMART" id="SM00849">
    <property type="entry name" value="Lactamase_B"/>
    <property type="match status" value="1"/>
</dbReference>
<dbReference type="InterPro" id="IPR051682">
    <property type="entry name" value="Mito_Persulfide_Diox"/>
</dbReference>
<organism evidence="2 3">
    <name type="scientific">Baudoinia panamericana (strain UAMH 10762)</name>
    <name type="common">Angels' share fungus</name>
    <name type="synonym">Baudoinia compniacensis (strain UAMH 10762)</name>
    <dbReference type="NCBI Taxonomy" id="717646"/>
    <lineage>
        <taxon>Eukaryota</taxon>
        <taxon>Fungi</taxon>
        <taxon>Dikarya</taxon>
        <taxon>Ascomycota</taxon>
        <taxon>Pezizomycotina</taxon>
        <taxon>Dothideomycetes</taxon>
        <taxon>Dothideomycetidae</taxon>
        <taxon>Mycosphaerellales</taxon>
        <taxon>Teratosphaeriaceae</taxon>
        <taxon>Baudoinia</taxon>
    </lineage>
</organism>
<dbReference type="GeneID" id="19108729"/>
<dbReference type="SUPFAM" id="SSF56281">
    <property type="entry name" value="Metallo-hydrolase/oxidoreductase"/>
    <property type="match status" value="1"/>
</dbReference>
<dbReference type="OMA" id="PTWILET"/>